<evidence type="ECO:0000313" key="8">
    <source>
        <dbReference type="Proteomes" id="UP001347796"/>
    </source>
</evidence>
<evidence type="ECO:0000313" key="7">
    <source>
        <dbReference type="EMBL" id="KAK6180202.1"/>
    </source>
</evidence>
<evidence type="ECO:0000256" key="5">
    <source>
        <dbReference type="SAM" id="MobiDB-lite"/>
    </source>
</evidence>
<dbReference type="FunFam" id="4.10.280.10:FF:000026">
    <property type="entry name" value="Basic helix-loop-helix family, member e23"/>
    <property type="match status" value="1"/>
</dbReference>
<dbReference type="Proteomes" id="UP001347796">
    <property type="component" value="Unassembled WGS sequence"/>
</dbReference>
<dbReference type="InterPro" id="IPR036638">
    <property type="entry name" value="HLH_DNA-bd_sf"/>
</dbReference>
<comment type="subcellular location">
    <subcellularLocation>
        <location evidence="1">Nucleus</location>
    </subcellularLocation>
</comment>
<dbReference type="GO" id="GO:0045944">
    <property type="term" value="P:positive regulation of transcription by RNA polymerase II"/>
    <property type="evidence" value="ECO:0007669"/>
    <property type="project" value="TreeGrafter"/>
</dbReference>
<feature type="compositionally biased region" description="Basic and acidic residues" evidence="5">
    <location>
        <begin position="73"/>
        <end position="82"/>
    </location>
</feature>
<dbReference type="GO" id="GO:0000981">
    <property type="term" value="F:DNA-binding transcription factor activity, RNA polymerase II-specific"/>
    <property type="evidence" value="ECO:0007669"/>
    <property type="project" value="TreeGrafter"/>
</dbReference>
<keyword evidence="8" id="KW-1185">Reference proteome</keyword>
<dbReference type="InterPro" id="IPR011598">
    <property type="entry name" value="bHLH_dom"/>
</dbReference>
<evidence type="ECO:0000256" key="1">
    <source>
        <dbReference type="ARBA" id="ARBA00004123"/>
    </source>
</evidence>
<dbReference type="SUPFAM" id="SSF47459">
    <property type="entry name" value="HLH, helix-loop-helix DNA-binding domain"/>
    <property type="match status" value="1"/>
</dbReference>
<evidence type="ECO:0000256" key="3">
    <source>
        <dbReference type="ARBA" id="ARBA00023163"/>
    </source>
</evidence>
<dbReference type="PANTHER" id="PTHR19290:SF104">
    <property type="entry name" value="GH17679P"/>
    <property type="match status" value="1"/>
</dbReference>
<organism evidence="7 8">
    <name type="scientific">Patella caerulea</name>
    <name type="common">Rayed Mediterranean limpet</name>
    <dbReference type="NCBI Taxonomy" id="87958"/>
    <lineage>
        <taxon>Eukaryota</taxon>
        <taxon>Metazoa</taxon>
        <taxon>Spiralia</taxon>
        <taxon>Lophotrochozoa</taxon>
        <taxon>Mollusca</taxon>
        <taxon>Gastropoda</taxon>
        <taxon>Patellogastropoda</taxon>
        <taxon>Patelloidea</taxon>
        <taxon>Patellidae</taxon>
        <taxon>Patella</taxon>
    </lineage>
</organism>
<dbReference type="GO" id="GO:0046983">
    <property type="term" value="F:protein dimerization activity"/>
    <property type="evidence" value="ECO:0007669"/>
    <property type="project" value="InterPro"/>
</dbReference>
<feature type="region of interest" description="Disordered" evidence="5">
    <location>
        <begin position="213"/>
        <end position="235"/>
    </location>
</feature>
<keyword evidence="4" id="KW-0539">Nucleus</keyword>
<dbReference type="EMBL" id="JAZGQO010000008">
    <property type="protein sequence ID" value="KAK6180202.1"/>
    <property type="molecule type" value="Genomic_DNA"/>
</dbReference>
<dbReference type="PANTHER" id="PTHR19290">
    <property type="entry name" value="BASIC HELIX-LOOP-HELIX PROTEIN NEUROGENIN-RELATED"/>
    <property type="match status" value="1"/>
</dbReference>
<protein>
    <recommendedName>
        <fullName evidence="6">BHLH domain-containing protein</fullName>
    </recommendedName>
</protein>
<dbReference type="AlphaFoldDB" id="A0AAN8JNT7"/>
<keyword evidence="3" id="KW-0804">Transcription</keyword>
<dbReference type="PROSITE" id="PS50888">
    <property type="entry name" value="BHLH"/>
    <property type="match status" value="1"/>
</dbReference>
<dbReference type="GO" id="GO:0007423">
    <property type="term" value="P:sensory organ development"/>
    <property type="evidence" value="ECO:0007669"/>
    <property type="project" value="TreeGrafter"/>
</dbReference>
<feature type="domain" description="BHLH" evidence="6">
    <location>
        <begin position="112"/>
        <end position="166"/>
    </location>
</feature>
<dbReference type="Gene3D" id="4.10.280.10">
    <property type="entry name" value="Helix-loop-helix DNA-binding domain"/>
    <property type="match status" value="1"/>
</dbReference>
<dbReference type="GO" id="GO:0061564">
    <property type="term" value="P:axon development"/>
    <property type="evidence" value="ECO:0007669"/>
    <property type="project" value="TreeGrafter"/>
</dbReference>
<dbReference type="GO" id="GO:0070888">
    <property type="term" value="F:E-box binding"/>
    <property type="evidence" value="ECO:0007669"/>
    <property type="project" value="TreeGrafter"/>
</dbReference>
<evidence type="ECO:0000256" key="2">
    <source>
        <dbReference type="ARBA" id="ARBA00023015"/>
    </source>
</evidence>
<keyword evidence="2" id="KW-0805">Transcription regulation</keyword>
<dbReference type="GO" id="GO:0005634">
    <property type="term" value="C:nucleus"/>
    <property type="evidence" value="ECO:0007669"/>
    <property type="project" value="UniProtKB-SubCell"/>
</dbReference>
<evidence type="ECO:0000259" key="6">
    <source>
        <dbReference type="PROSITE" id="PS50888"/>
    </source>
</evidence>
<dbReference type="InterPro" id="IPR050359">
    <property type="entry name" value="bHLH_transcription_factors"/>
</dbReference>
<comment type="caution">
    <text evidence="7">The sequence shown here is derived from an EMBL/GenBank/DDBJ whole genome shotgun (WGS) entry which is preliminary data.</text>
</comment>
<feature type="region of interest" description="Disordered" evidence="5">
    <location>
        <begin position="61"/>
        <end position="112"/>
    </location>
</feature>
<dbReference type="Pfam" id="PF00010">
    <property type="entry name" value="HLH"/>
    <property type="match status" value="1"/>
</dbReference>
<proteinExistence type="predicted"/>
<reference evidence="7 8" key="1">
    <citation type="submission" date="2024-01" db="EMBL/GenBank/DDBJ databases">
        <title>The genome of the rayed Mediterranean limpet Patella caerulea (Linnaeus, 1758).</title>
        <authorList>
            <person name="Anh-Thu Weber A."/>
            <person name="Halstead-Nussloch G."/>
        </authorList>
    </citation>
    <scope>NUCLEOTIDE SEQUENCE [LARGE SCALE GENOMIC DNA]</scope>
    <source>
        <strain evidence="7">AATW-2023a</strain>
        <tissue evidence="7">Whole specimen</tissue>
    </source>
</reference>
<sequence>MDIATILGTNKMPSHSLGRFPLSPDYPTMSMNEERMHKYQPSESSEDDFIDPSTPIEVIEKRAESTSFSSGEETGRDREEISLKPVLGKLEEDYGQGRLTGKSKGKNKESKHIRLGVNSRERRRMHDLNDALDELRSVIPYAHSPSVRKLSKIATMLLAKNYILMQANALEEMRRIINYMNQTQPPCFDTFSSSFTRLPHPGSHDKPHTITHPMYSPQIPSTSLGHRVTEGMKTS</sequence>
<accession>A0AAN8JNT7</accession>
<dbReference type="CDD" id="cd18954">
    <property type="entry name" value="bHLH_TS_bHLHe22_bHLHb5"/>
    <property type="match status" value="1"/>
</dbReference>
<name>A0AAN8JNT7_PATCE</name>
<evidence type="ECO:0000256" key="4">
    <source>
        <dbReference type="ARBA" id="ARBA00023242"/>
    </source>
</evidence>
<dbReference type="SMART" id="SM00353">
    <property type="entry name" value="HLH"/>
    <property type="match status" value="1"/>
</dbReference>
<gene>
    <name evidence="7" type="ORF">SNE40_012394</name>
</gene>